<reference evidence="2" key="1">
    <citation type="journal article" date="2022" name="bioRxiv">
        <title>Sequencing and chromosome-scale assembly of the giantPleurodeles waltlgenome.</title>
        <authorList>
            <person name="Brown T."/>
            <person name="Elewa A."/>
            <person name="Iarovenko S."/>
            <person name="Subramanian E."/>
            <person name="Araus A.J."/>
            <person name="Petzold A."/>
            <person name="Susuki M."/>
            <person name="Suzuki K.-i.T."/>
            <person name="Hayashi T."/>
            <person name="Toyoda A."/>
            <person name="Oliveira C."/>
            <person name="Osipova E."/>
            <person name="Leigh N.D."/>
            <person name="Simon A."/>
            <person name="Yun M.H."/>
        </authorList>
    </citation>
    <scope>NUCLEOTIDE SEQUENCE</scope>
    <source>
        <strain evidence="2">20211129_DDA</strain>
        <tissue evidence="2">Liver</tissue>
    </source>
</reference>
<proteinExistence type="predicted"/>
<name>A0AAV7V5K2_PLEWA</name>
<accession>A0AAV7V5K2</accession>
<keyword evidence="3" id="KW-1185">Reference proteome</keyword>
<sequence length="115" mass="12561">MASAPTGQRHLEEEEETFSIQDSEELDPGETPKTVRKTSTHKTREKTTKAQGTPPPAGHGLTRKIGDRPSAQKKGTHVSKSSDSGRDTGTQQTRARDSGTEEVRHREGGTETSRH</sequence>
<feature type="compositionally biased region" description="Acidic residues" evidence="1">
    <location>
        <begin position="13"/>
        <end position="28"/>
    </location>
</feature>
<feature type="compositionally biased region" description="Polar residues" evidence="1">
    <location>
        <begin position="78"/>
        <end position="93"/>
    </location>
</feature>
<evidence type="ECO:0000256" key="1">
    <source>
        <dbReference type="SAM" id="MobiDB-lite"/>
    </source>
</evidence>
<organism evidence="2 3">
    <name type="scientific">Pleurodeles waltl</name>
    <name type="common">Iberian ribbed newt</name>
    <dbReference type="NCBI Taxonomy" id="8319"/>
    <lineage>
        <taxon>Eukaryota</taxon>
        <taxon>Metazoa</taxon>
        <taxon>Chordata</taxon>
        <taxon>Craniata</taxon>
        <taxon>Vertebrata</taxon>
        <taxon>Euteleostomi</taxon>
        <taxon>Amphibia</taxon>
        <taxon>Batrachia</taxon>
        <taxon>Caudata</taxon>
        <taxon>Salamandroidea</taxon>
        <taxon>Salamandridae</taxon>
        <taxon>Pleurodelinae</taxon>
        <taxon>Pleurodeles</taxon>
    </lineage>
</organism>
<dbReference type="EMBL" id="JANPWB010000003">
    <property type="protein sequence ID" value="KAJ1196528.1"/>
    <property type="molecule type" value="Genomic_DNA"/>
</dbReference>
<feature type="compositionally biased region" description="Basic and acidic residues" evidence="1">
    <location>
        <begin position="94"/>
        <end position="115"/>
    </location>
</feature>
<feature type="compositionally biased region" description="Basic residues" evidence="1">
    <location>
        <begin position="34"/>
        <end position="44"/>
    </location>
</feature>
<dbReference type="Proteomes" id="UP001066276">
    <property type="component" value="Chromosome 2_1"/>
</dbReference>
<feature type="region of interest" description="Disordered" evidence="1">
    <location>
        <begin position="1"/>
        <end position="115"/>
    </location>
</feature>
<dbReference type="AlphaFoldDB" id="A0AAV7V5K2"/>
<gene>
    <name evidence="2" type="ORF">NDU88_000398</name>
</gene>
<protein>
    <submittedName>
        <fullName evidence="2">Uncharacterized protein</fullName>
    </submittedName>
</protein>
<evidence type="ECO:0000313" key="2">
    <source>
        <dbReference type="EMBL" id="KAJ1196528.1"/>
    </source>
</evidence>
<evidence type="ECO:0000313" key="3">
    <source>
        <dbReference type="Proteomes" id="UP001066276"/>
    </source>
</evidence>
<comment type="caution">
    <text evidence="2">The sequence shown here is derived from an EMBL/GenBank/DDBJ whole genome shotgun (WGS) entry which is preliminary data.</text>
</comment>